<protein>
    <submittedName>
        <fullName evidence="1">Uncharacterized protein</fullName>
    </submittedName>
</protein>
<reference evidence="1" key="1">
    <citation type="submission" date="2014-09" db="EMBL/GenBank/DDBJ databases">
        <authorList>
            <person name="Magalhaes I.L.F."/>
            <person name="Oliveira U."/>
            <person name="Santos F.R."/>
            <person name="Vidigal T.H.D.A."/>
            <person name="Brescovit A.D."/>
            <person name="Santos A.J."/>
        </authorList>
    </citation>
    <scope>NUCLEOTIDE SEQUENCE</scope>
    <source>
        <tissue evidence="1">Shoot tissue taken approximately 20 cm above the soil surface</tissue>
    </source>
</reference>
<name>A0A0A9AM30_ARUDO</name>
<reference evidence="1" key="2">
    <citation type="journal article" date="2015" name="Data Brief">
        <title>Shoot transcriptome of the giant reed, Arundo donax.</title>
        <authorList>
            <person name="Barrero R.A."/>
            <person name="Guerrero F.D."/>
            <person name="Moolhuijzen P."/>
            <person name="Goolsby J.A."/>
            <person name="Tidwell J."/>
            <person name="Bellgard S.E."/>
            <person name="Bellgard M.I."/>
        </authorList>
    </citation>
    <scope>NUCLEOTIDE SEQUENCE</scope>
    <source>
        <tissue evidence="1">Shoot tissue taken approximately 20 cm above the soil surface</tissue>
    </source>
</reference>
<dbReference type="EMBL" id="GBRH01245709">
    <property type="protein sequence ID" value="JAD52186.1"/>
    <property type="molecule type" value="Transcribed_RNA"/>
</dbReference>
<dbReference type="AlphaFoldDB" id="A0A0A9AM30"/>
<organism evidence="1">
    <name type="scientific">Arundo donax</name>
    <name type="common">Giant reed</name>
    <name type="synonym">Donax arundinaceus</name>
    <dbReference type="NCBI Taxonomy" id="35708"/>
    <lineage>
        <taxon>Eukaryota</taxon>
        <taxon>Viridiplantae</taxon>
        <taxon>Streptophyta</taxon>
        <taxon>Embryophyta</taxon>
        <taxon>Tracheophyta</taxon>
        <taxon>Spermatophyta</taxon>
        <taxon>Magnoliopsida</taxon>
        <taxon>Liliopsida</taxon>
        <taxon>Poales</taxon>
        <taxon>Poaceae</taxon>
        <taxon>PACMAD clade</taxon>
        <taxon>Arundinoideae</taxon>
        <taxon>Arundineae</taxon>
        <taxon>Arundo</taxon>
    </lineage>
</organism>
<evidence type="ECO:0000313" key="1">
    <source>
        <dbReference type="EMBL" id="JAD52186.1"/>
    </source>
</evidence>
<accession>A0A0A9AM30</accession>
<sequence>MLNQVFKVLNLNERTN</sequence>
<proteinExistence type="predicted"/>